<dbReference type="AlphaFoldDB" id="A0A335GDH7"/>
<feature type="domain" description="Ketoreductase" evidence="2">
    <location>
        <begin position="226"/>
        <end position="400"/>
    </location>
</feature>
<dbReference type="EC" id="1.1.1.100" evidence="3"/>
<dbReference type="Pfam" id="PF13561">
    <property type="entry name" value="adh_short_C2"/>
    <property type="match status" value="1"/>
</dbReference>
<dbReference type="Proteomes" id="UP000252694">
    <property type="component" value="Unassembled WGS sequence"/>
</dbReference>
<dbReference type="InterPro" id="IPR020904">
    <property type="entry name" value="Sc_DH/Rdtase_CS"/>
</dbReference>
<sequence length="463" mass="48341">MTDQYQAFTQSPIGKFVVKNLGLPSPVVLERFESAQPVVKGAVLVGAAPSSVLSGAIAQVLSNIHADSYVGNNVALQQEAAKVGLTLRPFNAGDKESKFKAVVFDASGIQNSEQLNELYKFFNPIARQVATSGRVIVIGTTPETAKTVKQAIAQRALEGFIKSVGKEFKKGITAQVVYVDEGAAANLESTLRFLLSPRSAYVSGQVIRVSKADVVDVDWAKPLAGKTALVTGASRGIGEAIAHVLARDGAHVICLDVPQQQADLDRVAADIGGSTLAIDITAADAGEKIKAAAAKQGGLDIIVHNAGITRDKTLANMKPELWDLVININLSAAERVNDYLLENDGLNANGRIVCVSSISGIAGNLGQTNYAASKAGVIGLVKFTAPILKNGITINAVAPGFIETQMTAAIPFAIREAGRRMNSMQQGGLPVDVAETIAWFASTASTGVNGNVVRVCGQSLLGA</sequence>
<dbReference type="PROSITE" id="PS00061">
    <property type="entry name" value="ADH_SHORT"/>
    <property type="match status" value="1"/>
</dbReference>
<evidence type="ECO:0000259" key="2">
    <source>
        <dbReference type="SMART" id="SM00822"/>
    </source>
</evidence>
<evidence type="ECO:0000313" key="3">
    <source>
        <dbReference type="EMBL" id="SST30714.1"/>
    </source>
</evidence>
<dbReference type="InterPro" id="IPR002347">
    <property type="entry name" value="SDR_fam"/>
</dbReference>
<keyword evidence="3" id="KW-0560">Oxidoreductase</keyword>
<dbReference type="Gene3D" id="3.40.50.720">
    <property type="entry name" value="NAD(P)-binding Rossmann-like Domain"/>
    <property type="match status" value="2"/>
</dbReference>
<dbReference type="PANTHER" id="PTHR42760:SF78">
    <property type="entry name" value="3-OXOACYL-[ACYL-CARRIER-PROTEIN] REDUCTASE [NADH]"/>
    <property type="match status" value="1"/>
</dbReference>
<dbReference type="SUPFAM" id="SSF51735">
    <property type="entry name" value="NAD(P)-binding Rossmann-fold domains"/>
    <property type="match status" value="1"/>
</dbReference>
<evidence type="ECO:0000313" key="4">
    <source>
        <dbReference type="Proteomes" id="UP000252694"/>
    </source>
</evidence>
<dbReference type="InterPro" id="IPR036291">
    <property type="entry name" value="NAD(P)-bd_dom_sf"/>
</dbReference>
<dbReference type="RefSeq" id="WP_114190179.1">
    <property type="nucleotide sequence ID" value="NZ_CP136173.1"/>
</dbReference>
<dbReference type="SMART" id="SM00822">
    <property type="entry name" value="PKS_KR"/>
    <property type="match status" value="1"/>
</dbReference>
<gene>
    <name evidence="3" type="primary">fabG_12</name>
    <name evidence="3" type="ORF">SAMEA104305318_03558</name>
</gene>
<proteinExistence type="inferred from homology"/>
<dbReference type="EMBL" id="UFMQ01000026">
    <property type="protein sequence ID" value="SST30714.1"/>
    <property type="molecule type" value="Genomic_DNA"/>
</dbReference>
<reference evidence="3 4" key="1">
    <citation type="submission" date="2018-07" db="EMBL/GenBank/DDBJ databases">
        <authorList>
            <consortium name="Pathogen Informatics"/>
        </authorList>
    </citation>
    <scope>NUCLEOTIDE SEQUENCE [LARGE SCALE GENOMIC DNA]</scope>
    <source>
        <strain evidence="3 4">4300STDY7045823</strain>
    </source>
</reference>
<comment type="similarity">
    <text evidence="1">Belongs to the short-chain dehydrogenases/reductases (SDR) family.</text>
</comment>
<dbReference type="PANTHER" id="PTHR42760">
    <property type="entry name" value="SHORT-CHAIN DEHYDROGENASES/REDUCTASES FAMILY MEMBER"/>
    <property type="match status" value="1"/>
</dbReference>
<accession>A0A335GDH7</accession>
<dbReference type="FunFam" id="3.40.50.720:FF:000338">
    <property type="entry name" value="3-oxoacyl-ACP reductase FabG"/>
    <property type="match status" value="1"/>
</dbReference>
<dbReference type="InterPro" id="IPR057326">
    <property type="entry name" value="KR_dom"/>
</dbReference>
<protein>
    <submittedName>
        <fullName evidence="3">FabG</fullName>
        <ecNumber evidence="3">1.1.1.100</ecNumber>
    </submittedName>
</protein>
<evidence type="ECO:0000256" key="1">
    <source>
        <dbReference type="ARBA" id="ARBA00006484"/>
    </source>
</evidence>
<dbReference type="PRINTS" id="PR00081">
    <property type="entry name" value="GDHRDH"/>
</dbReference>
<organism evidence="3 4">
    <name type="scientific">Acinetobacter baumannii</name>
    <dbReference type="NCBI Taxonomy" id="470"/>
    <lineage>
        <taxon>Bacteria</taxon>
        <taxon>Pseudomonadati</taxon>
        <taxon>Pseudomonadota</taxon>
        <taxon>Gammaproteobacteria</taxon>
        <taxon>Moraxellales</taxon>
        <taxon>Moraxellaceae</taxon>
        <taxon>Acinetobacter</taxon>
        <taxon>Acinetobacter calcoaceticus/baumannii complex</taxon>
    </lineage>
</organism>
<dbReference type="PRINTS" id="PR00080">
    <property type="entry name" value="SDRFAMILY"/>
</dbReference>
<name>A0A335GDH7_ACIBA</name>
<dbReference type="GO" id="GO:0004316">
    <property type="term" value="F:3-oxoacyl-[acyl-carrier-protein] reductase (NADPH) activity"/>
    <property type="evidence" value="ECO:0007669"/>
    <property type="project" value="UniProtKB-EC"/>
</dbReference>
<dbReference type="NCBIfam" id="NF006110">
    <property type="entry name" value="PRK08261.1"/>
    <property type="match status" value="1"/>
</dbReference>